<name>A0A0D7AUH4_9AGAR</name>
<dbReference type="Proteomes" id="UP000054007">
    <property type="component" value="Unassembled WGS sequence"/>
</dbReference>
<keyword evidence="3" id="KW-1185">Reference proteome</keyword>
<keyword evidence="2" id="KW-0378">Hydrolase</keyword>
<dbReference type="AlphaFoldDB" id="A0A0D7AUH4"/>
<dbReference type="InterPro" id="IPR000073">
    <property type="entry name" value="AB_hydrolase_1"/>
</dbReference>
<evidence type="ECO:0000259" key="1">
    <source>
        <dbReference type="Pfam" id="PF00561"/>
    </source>
</evidence>
<dbReference type="GO" id="GO:0016787">
    <property type="term" value="F:hydrolase activity"/>
    <property type="evidence" value="ECO:0007669"/>
    <property type="project" value="UniProtKB-KW"/>
</dbReference>
<dbReference type="Gene3D" id="3.40.50.1820">
    <property type="entry name" value="alpha/beta hydrolase"/>
    <property type="match status" value="1"/>
</dbReference>
<dbReference type="EMBL" id="KN880930">
    <property type="protein sequence ID" value="KIY61499.1"/>
    <property type="molecule type" value="Genomic_DNA"/>
</dbReference>
<evidence type="ECO:0000313" key="3">
    <source>
        <dbReference type="Proteomes" id="UP000054007"/>
    </source>
</evidence>
<dbReference type="PANTHER" id="PTHR43798:SF33">
    <property type="entry name" value="HYDROLASE, PUTATIVE (AFU_ORTHOLOGUE AFUA_2G14860)-RELATED"/>
    <property type="match status" value="1"/>
</dbReference>
<organism evidence="2 3">
    <name type="scientific">Cylindrobasidium torrendii FP15055 ss-10</name>
    <dbReference type="NCBI Taxonomy" id="1314674"/>
    <lineage>
        <taxon>Eukaryota</taxon>
        <taxon>Fungi</taxon>
        <taxon>Dikarya</taxon>
        <taxon>Basidiomycota</taxon>
        <taxon>Agaricomycotina</taxon>
        <taxon>Agaricomycetes</taxon>
        <taxon>Agaricomycetidae</taxon>
        <taxon>Agaricales</taxon>
        <taxon>Marasmiineae</taxon>
        <taxon>Physalacriaceae</taxon>
        <taxon>Cylindrobasidium</taxon>
    </lineage>
</organism>
<sequence length="334" mass="37373">MPTITVQTPTGTVNFFYTISTPTETHAESIDKDIPTVLFLHSVYNGQEIFELQWEEPRIRRFNCVGIDMREHGYTTGDKVPEGYGQKDAADDIALVMQALKILTFHIVGQSMGTIVGLALAVYYPETVLSLCLVSPLVLEETPDVVEGRAEIAEYWKQGFTDGTKIDVSALQDAVYGAMQFALNNRMDSFSNALINRTYPLIVEAWSKKNFDIYDRMMGDFSNNRREYTDAELARISVPVKLIHGRDDIAYPVERTQTLLGRLLNAGVNASFIDIPDAPHWVCTYTASAPRVNEIIADFLEHTCKGTAPPIPAQAVSPWEADLIKAGWEREEDD</sequence>
<dbReference type="OrthoDB" id="19657at2759"/>
<dbReference type="InterPro" id="IPR029058">
    <property type="entry name" value="AB_hydrolase_fold"/>
</dbReference>
<gene>
    <name evidence="2" type="ORF">CYLTODRAFT_405534</name>
</gene>
<reference evidence="2 3" key="1">
    <citation type="journal article" date="2015" name="Fungal Genet. Biol.">
        <title>Evolution of novel wood decay mechanisms in Agaricales revealed by the genome sequences of Fistulina hepatica and Cylindrobasidium torrendii.</title>
        <authorList>
            <person name="Floudas D."/>
            <person name="Held B.W."/>
            <person name="Riley R."/>
            <person name="Nagy L.G."/>
            <person name="Koehler G."/>
            <person name="Ransdell A.S."/>
            <person name="Younus H."/>
            <person name="Chow J."/>
            <person name="Chiniquy J."/>
            <person name="Lipzen A."/>
            <person name="Tritt A."/>
            <person name="Sun H."/>
            <person name="Haridas S."/>
            <person name="LaButti K."/>
            <person name="Ohm R.A."/>
            <person name="Kues U."/>
            <person name="Blanchette R.A."/>
            <person name="Grigoriev I.V."/>
            <person name="Minto R.E."/>
            <person name="Hibbett D.S."/>
        </authorList>
    </citation>
    <scope>NUCLEOTIDE SEQUENCE [LARGE SCALE GENOMIC DNA]</scope>
    <source>
        <strain evidence="2 3">FP15055 ss-10</strain>
    </source>
</reference>
<dbReference type="STRING" id="1314674.A0A0D7AUH4"/>
<dbReference type="Pfam" id="PF00561">
    <property type="entry name" value="Abhydrolase_1"/>
    <property type="match status" value="1"/>
</dbReference>
<dbReference type="SUPFAM" id="SSF53474">
    <property type="entry name" value="alpha/beta-Hydrolases"/>
    <property type="match status" value="1"/>
</dbReference>
<proteinExistence type="predicted"/>
<protein>
    <submittedName>
        <fullName evidence="2">Alpha/beta-hydrolase</fullName>
    </submittedName>
</protein>
<dbReference type="PANTHER" id="PTHR43798">
    <property type="entry name" value="MONOACYLGLYCEROL LIPASE"/>
    <property type="match status" value="1"/>
</dbReference>
<feature type="domain" description="AB hydrolase-1" evidence="1">
    <location>
        <begin position="35"/>
        <end position="283"/>
    </location>
</feature>
<dbReference type="InterPro" id="IPR050266">
    <property type="entry name" value="AB_hydrolase_sf"/>
</dbReference>
<evidence type="ECO:0000313" key="2">
    <source>
        <dbReference type="EMBL" id="KIY61499.1"/>
    </source>
</evidence>
<dbReference type="GO" id="GO:0016020">
    <property type="term" value="C:membrane"/>
    <property type="evidence" value="ECO:0007669"/>
    <property type="project" value="TreeGrafter"/>
</dbReference>
<accession>A0A0D7AUH4</accession>